<sequence>MKLTFTNANLKLLWASAEAQWPNGIRPNYVQQGDKDIPLGFWIVGDEGVYLMHNGTAPEGTENTVT</sequence>
<dbReference type="Proteomes" id="UP000241444">
    <property type="component" value="Unassembled WGS sequence"/>
</dbReference>
<evidence type="ECO:0000313" key="2">
    <source>
        <dbReference type="Proteomes" id="UP000241444"/>
    </source>
</evidence>
<evidence type="ECO:0000313" key="1">
    <source>
        <dbReference type="EMBL" id="PSH69400.1"/>
    </source>
</evidence>
<organism evidence="1 2">
    <name type="scientific">Phyllobacterium brassicacearum</name>
    <dbReference type="NCBI Taxonomy" id="314235"/>
    <lineage>
        <taxon>Bacteria</taxon>
        <taxon>Pseudomonadati</taxon>
        <taxon>Pseudomonadota</taxon>
        <taxon>Alphaproteobacteria</taxon>
        <taxon>Hyphomicrobiales</taxon>
        <taxon>Phyllobacteriaceae</taxon>
        <taxon>Phyllobacterium</taxon>
    </lineage>
</organism>
<dbReference type="AlphaFoldDB" id="A0A2P7BSG0"/>
<comment type="caution">
    <text evidence="1">The sequence shown here is derived from an EMBL/GenBank/DDBJ whole genome shotgun (WGS) entry which is preliminary data.</text>
</comment>
<name>A0A2P7BSG0_9HYPH</name>
<reference evidence="2" key="1">
    <citation type="submission" date="2017-11" db="EMBL/GenBank/DDBJ databases">
        <authorList>
            <person name="Kuznetsova I."/>
            <person name="Sazanova A."/>
            <person name="Chirak E."/>
            <person name="Safronova V."/>
            <person name="Willems A."/>
        </authorList>
    </citation>
    <scope>NUCLEOTIDE SEQUENCE [LARGE SCALE GENOMIC DNA]</scope>
    <source>
        <strain evidence="2">STM 196</strain>
    </source>
</reference>
<dbReference type="EMBL" id="PGGO01000005">
    <property type="protein sequence ID" value="PSH69400.1"/>
    <property type="molecule type" value="Genomic_DNA"/>
</dbReference>
<dbReference type="OrthoDB" id="7277249at2"/>
<accession>A0A2P7BSG0</accession>
<protein>
    <submittedName>
        <fullName evidence="1">Uncharacterized protein</fullName>
    </submittedName>
</protein>
<gene>
    <name evidence="1" type="ORF">CU102_08430</name>
</gene>
<dbReference type="RefSeq" id="WP_106710658.1">
    <property type="nucleotide sequence ID" value="NZ_PGGO01000005.1"/>
</dbReference>
<proteinExistence type="predicted"/>
<keyword evidence="2" id="KW-1185">Reference proteome</keyword>